<proteinExistence type="inferred from homology"/>
<dbReference type="PANTHER" id="PTHR47955:SF11">
    <property type="entry name" value="4-HYDROXYPHENYLACETALDEHYDE OXIME MONOOXYGENASE"/>
    <property type="match status" value="1"/>
</dbReference>
<sequence length="97" mass="10521">MGTGQAKVDSLIEEANALLATFHVGDYFPWLAWVAALDGTDAKVSRTFERFDAILEEILAAASDEVTRAAGIGAHHDAFLHVLLALQNDRTVTNVRL</sequence>
<protein>
    <recommendedName>
        <fullName evidence="6">Cytochrome P450</fullName>
    </recommendedName>
</protein>
<organism evidence="4 5">
    <name type="scientific">Oryza meyeriana var. granulata</name>
    <dbReference type="NCBI Taxonomy" id="110450"/>
    <lineage>
        <taxon>Eukaryota</taxon>
        <taxon>Viridiplantae</taxon>
        <taxon>Streptophyta</taxon>
        <taxon>Embryophyta</taxon>
        <taxon>Tracheophyta</taxon>
        <taxon>Spermatophyta</taxon>
        <taxon>Magnoliopsida</taxon>
        <taxon>Liliopsida</taxon>
        <taxon>Poales</taxon>
        <taxon>Poaceae</taxon>
        <taxon>BOP clade</taxon>
        <taxon>Oryzoideae</taxon>
        <taxon>Oryzeae</taxon>
        <taxon>Oryzinae</taxon>
        <taxon>Oryza</taxon>
        <taxon>Oryza meyeriana</taxon>
    </lineage>
</organism>
<dbReference type="EMBL" id="SPHZ02000002">
    <property type="protein sequence ID" value="KAF0929219.1"/>
    <property type="molecule type" value="Genomic_DNA"/>
</dbReference>
<accession>A0A6G1EXB1</accession>
<reference evidence="4 5" key="1">
    <citation type="submission" date="2019-11" db="EMBL/GenBank/DDBJ databases">
        <title>Whole genome sequence of Oryza granulata.</title>
        <authorList>
            <person name="Li W."/>
        </authorList>
    </citation>
    <scope>NUCLEOTIDE SEQUENCE [LARGE SCALE GENOMIC DNA]</scope>
    <source>
        <strain evidence="5">cv. Menghai</strain>
        <tissue evidence="4">Leaf</tissue>
    </source>
</reference>
<evidence type="ECO:0000313" key="4">
    <source>
        <dbReference type="EMBL" id="KAF0929219.1"/>
    </source>
</evidence>
<evidence type="ECO:0000256" key="3">
    <source>
        <dbReference type="ARBA" id="ARBA00023004"/>
    </source>
</evidence>
<evidence type="ECO:0000313" key="5">
    <source>
        <dbReference type="Proteomes" id="UP000479710"/>
    </source>
</evidence>
<dbReference type="AlphaFoldDB" id="A0A6G1EXB1"/>
<evidence type="ECO:0008006" key="6">
    <source>
        <dbReference type="Google" id="ProtNLM"/>
    </source>
</evidence>
<comment type="caution">
    <text evidence="4">The sequence shown here is derived from an EMBL/GenBank/DDBJ whole genome shotgun (WGS) entry which is preliminary data.</text>
</comment>
<keyword evidence="2" id="KW-0479">Metal-binding</keyword>
<evidence type="ECO:0000256" key="2">
    <source>
        <dbReference type="ARBA" id="ARBA00022723"/>
    </source>
</evidence>
<dbReference type="OrthoDB" id="1470350at2759"/>
<keyword evidence="3" id="KW-0408">Iron</keyword>
<gene>
    <name evidence="4" type="ORF">E2562_016448</name>
</gene>
<dbReference type="GO" id="GO:0046872">
    <property type="term" value="F:metal ion binding"/>
    <property type="evidence" value="ECO:0007669"/>
    <property type="project" value="UniProtKB-KW"/>
</dbReference>
<keyword evidence="5" id="KW-1185">Reference proteome</keyword>
<dbReference type="Proteomes" id="UP000479710">
    <property type="component" value="Unassembled WGS sequence"/>
</dbReference>
<name>A0A6G1EXB1_9ORYZ</name>
<dbReference type="PANTHER" id="PTHR47955">
    <property type="entry name" value="CYTOCHROME P450 FAMILY 71 PROTEIN"/>
    <property type="match status" value="1"/>
</dbReference>
<comment type="similarity">
    <text evidence="1">Belongs to the cytochrome P450 family.</text>
</comment>
<evidence type="ECO:0000256" key="1">
    <source>
        <dbReference type="ARBA" id="ARBA00010617"/>
    </source>
</evidence>